<dbReference type="SUPFAM" id="SSF75553">
    <property type="entry name" value="Smc hinge domain"/>
    <property type="match status" value="1"/>
</dbReference>
<dbReference type="InterPro" id="IPR027417">
    <property type="entry name" value="P-loop_NTPase"/>
</dbReference>
<dbReference type="AlphaFoldDB" id="A0A934IRP1"/>
<feature type="domain" description="SMC hinge" evidence="4">
    <location>
        <begin position="510"/>
        <end position="542"/>
    </location>
</feature>
<dbReference type="InterPro" id="IPR036277">
    <property type="entry name" value="SMC_hinge_sf"/>
</dbReference>
<proteinExistence type="predicted"/>
<dbReference type="GO" id="GO:0005694">
    <property type="term" value="C:chromosome"/>
    <property type="evidence" value="ECO:0007669"/>
    <property type="project" value="InterPro"/>
</dbReference>
<reference evidence="5" key="1">
    <citation type="submission" date="2020-12" db="EMBL/GenBank/DDBJ databases">
        <title>Bacterial taxonomy.</title>
        <authorList>
            <person name="Pan X."/>
        </authorList>
    </citation>
    <scope>NUCLEOTIDE SEQUENCE</scope>
    <source>
        <strain evidence="5">B2012</strain>
    </source>
</reference>
<dbReference type="Pfam" id="PF06470">
    <property type="entry name" value="SMC_hinge"/>
    <property type="match status" value="1"/>
</dbReference>
<evidence type="ECO:0000313" key="6">
    <source>
        <dbReference type="Proteomes" id="UP000609531"/>
    </source>
</evidence>
<evidence type="ECO:0000313" key="5">
    <source>
        <dbReference type="EMBL" id="MBJ3778862.1"/>
    </source>
</evidence>
<dbReference type="Proteomes" id="UP000609531">
    <property type="component" value="Unassembled WGS sequence"/>
</dbReference>
<dbReference type="EMBL" id="JAEKJA010000044">
    <property type="protein sequence ID" value="MBJ3778862.1"/>
    <property type="molecule type" value="Genomic_DNA"/>
</dbReference>
<protein>
    <submittedName>
        <fullName evidence="5">AAA family ATPase</fullName>
    </submittedName>
</protein>
<accession>A0A934IRP1</accession>
<evidence type="ECO:0000259" key="4">
    <source>
        <dbReference type="Pfam" id="PF06470"/>
    </source>
</evidence>
<dbReference type="GO" id="GO:0005524">
    <property type="term" value="F:ATP binding"/>
    <property type="evidence" value="ECO:0007669"/>
    <property type="project" value="InterPro"/>
</dbReference>
<evidence type="ECO:0000256" key="2">
    <source>
        <dbReference type="SAM" id="Coils"/>
    </source>
</evidence>
<feature type="coiled-coil region" evidence="2">
    <location>
        <begin position="282"/>
        <end position="369"/>
    </location>
</feature>
<dbReference type="InterPro" id="IPR010935">
    <property type="entry name" value="SMC_hinge"/>
</dbReference>
<dbReference type="RefSeq" id="WP_198884762.1">
    <property type="nucleotide sequence ID" value="NZ_JAEKJA010000044.1"/>
</dbReference>
<feature type="coiled-coil region" evidence="2">
    <location>
        <begin position="661"/>
        <end position="712"/>
    </location>
</feature>
<keyword evidence="1 2" id="KW-0175">Coiled coil</keyword>
<dbReference type="PANTHER" id="PTHR43977">
    <property type="entry name" value="STRUCTURAL MAINTENANCE OF CHROMOSOMES PROTEIN 3"/>
    <property type="match status" value="1"/>
</dbReference>
<dbReference type="Pfam" id="PF02463">
    <property type="entry name" value="SMC_N"/>
    <property type="match status" value="1"/>
</dbReference>
<feature type="coiled-coil region" evidence="2">
    <location>
        <begin position="445"/>
        <end position="500"/>
    </location>
</feature>
<organism evidence="5 6">
    <name type="scientific">Acuticoccus mangrovi</name>
    <dbReference type="NCBI Taxonomy" id="2796142"/>
    <lineage>
        <taxon>Bacteria</taxon>
        <taxon>Pseudomonadati</taxon>
        <taxon>Pseudomonadota</taxon>
        <taxon>Alphaproteobacteria</taxon>
        <taxon>Hyphomicrobiales</taxon>
        <taxon>Amorphaceae</taxon>
        <taxon>Acuticoccus</taxon>
    </lineage>
</organism>
<gene>
    <name evidence="5" type="ORF">JCR33_24400</name>
</gene>
<dbReference type="InterPro" id="IPR003395">
    <property type="entry name" value="RecF/RecN/SMC_N"/>
</dbReference>
<dbReference type="GO" id="GO:0051276">
    <property type="term" value="P:chromosome organization"/>
    <property type="evidence" value="ECO:0007669"/>
    <property type="project" value="InterPro"/>
</dbReference>
<evidence type="ECO:0000259" key="3">
    <source>
        <dbReference type="Pfam" id="PF02463"/>
    </source>
</evidence>
<comment type="caution">
    <text evidence="5">The sequence shown here is derived from an EMBL/GenBank/DDBJ whole genome shotgun (WGS) entry which is preliminary data.</text>
</comment>
<name>A0A934IRP1_9HYPH</name>
<sequence length="715" mass="75064">MKFDKLRLTGFKSFVDPTDVLIEPGLTGVVGPNGCGKSNLVEALRWVMGEASYKSVRGSSMDDVIFAGSGRRPTRDTAEVSLVLDNADRSAPAELNTADHLEVTRRITRGVGSDYRVNGKLVRARDVQLLFADAATGSRSPSMVRQGQVAELIAAKPTDRRNILEEAAGISGLRARKHEATLKLNAAEQNLSRVDDVAGEVERQVENLKRQARQANRYRNLSVEIRTLEATVHHLRWMEARAAVAEADTSLTAARTAMTEAAAHQTRTATEQVVAEHAMPPLREAEAAASAARQRIAAAITALDVKDKELADKIAGLKTQVEALEKDLARQDGAKADAARWVERLTGERADLTRANEGADARIAALEATASAAAEATRAAEETATAATERAATVLAARAAADKDHARATAEAARARGEAERIAGQLAAARQSDAMRQREAAAAALASAEARESEASDALTAAEAALPELKTADAAAREALAEARSDVAGCETEARALERLTTMLTKSGDAVLEACRVAEGYEKAFAAALGDDLQAPVSDTAALRWTTNPGADGGLPAGVDPLAAHVAAPDALARRLAQIGVVADADGPRLQKTLKAGQRLVSRAGALWRWDGYASNAGAPSAAAERLAQKNRLAALTAELETLRPRRDAADARVAETAAALKEATAREAAARQALSAARKAGGEARSRLSAADAKAREAEAAETRLAAALDAAEA</sequence>
<feature type="coiled-coil region" evidence="2">
    <location>
        <begin position="170"/>
        <end position="221"/>
    </location>
</feature>
<feature type="non-terminal residue" evidence="5">
    <location>
        <position position="715"/>
    </location>
</feature>
<evidence type="ECO:0000256" key="1">
    <source>
        <dbReference type="ARBA" id="ARBA00023054"/>
    </source>
</evidence>
<dbReference type="Gene3D" id="3.40.50.300">
    <property type="entry name" value="P-loop containing nucleotide triphosphate hydrolases"/>
    <property type="match status" value="1"/>
</dbReference>
<dbReference type="SUPFAM" id="SSF52540">
    <property type="entry name" value="P-loop containing nucleoside triphosphate hydrolases"/>
    <property type="match status" value="1"/>
</dbReference>
<keyword evidence="6" id="KW-1185">Reference proteome</keyword>
<feature type="domain" description="RecF/RecN/SMC N-terminal" evidence="3">
    <location>
        <begin position="4"/>
        <end position="135"/>
    </location>
</feature>